<dbReference type="InterPro" id="IPR051267">
    <property type="entry name" value="STEAP_metalloreductase"/>
</dbReference>
<dbReference type="PANTHER" id="PTHR14239">
    <property type="entry name" value="DUDULIN-RELATED"/>
    <property type="match status" value="1"/>
</dbReference>
<keyword evidence="4" id="KW-1185">Reference proteome</keyword>
<accession>A0ABR5N591</accession>
<dbReference type="EMBL" id="LJJB01000010">
    <property type="protein sequence ID" value="KQL45791.1"/>
    <property type="molecule type" value="Genomic_DNA"/>
</dbReference>
<protein>
    <recommendedName>
        <fullName evidence="2">Pyrroline-5-carboxylate reductase catalytic N-terminal domain-containing protein</fullName>
    </recommendedName>
</protein>
<dbReference type="InterPro" id="IPR028939">
    <property type="entry name" value="P5C_Rdtase_cat_N"/>
</dbReference>
<dbReference type="Proteomes" id="UP000051063">
    <property type="component" value="Unassembled WGS sequence"/>
</dbReference>
<evidence type="ECO:0000256" key="1">
    <source>
        <dbReference type="ARBA" id="ARBA00023002"/>
    </source>
</evidence>
<gene>
    <name evidence="3" type="ORF">AN963_12150</name>
</gene>
<evidence type="ECO:0000313" key="3">
    <source>
        <dbReference type="EMBL" id="KQL45791.1"/>
    </source>
</evidence>
<dbReference type="RefSeq" id="WP_055744857.1">
    <property type="nucleotide sequence ID" value="NZ_LJJB01000010.1"/>
</dbReference>
<evidence type="ECO:0000313" key="4">
    <source>
        <dbReference type="Proteomes" id="UP000051063"/>
    </source>
</evidence>
<comment type="caution">
    <text evidence="3">The sequence shown here is derived from an EMBL/GenBank/DDBJ whole genome shotgun (WGS) entry which is preliminary data.</text>
</comment>
<dbReference type="InterPro" id="IPR036291">
    <property type="entry name" value="NAD(P)-bd_dom_sf"/>
</dbReference>
<evidence type="ECO:0000259" key="2">
    <source>
        <dbReference type="Pfam" id="PF03807"/>
    </source>
</evidence>
<reference evidence="3 4" key="1">
    <citation type="submission" date="2015-09" db="EMBL/GenBank/DDBJ databases">
        <title>Genome sequencing project for genomic taxonomy and phylogenomics of Bacillus-like bacteria.</title>
        <authorList>
            <person name="Liu B."/>
            <person name="Wang J."/>
            <person name="Zhu Y."/>
            <person name="Liu G."/>
            <person name="Chen Q."/>
            <person name="Chen Z."/>
            <person name="Lan J."/>
            <person name="Che J."/>
            <person name="Ge C."/>
            <person name="Shi H."/>
            <person name="Pan Z."/>
            <person name="Liu X."/>
        </authorList>
    </citation>
    <scope>NUCLEOTIDE SEQUENCE [LARGE SCALE GENOMIC DNA]</scope>
    <source>
        <strain evidence="3 4">DSM 8552</strain>
    </source>
</reference>
<dbReference type="PANTHER" id="PTHR14239:SF10">
    <property type="entry name" value="REDUCTASE"/>
    <property type="match status" value="1"/>
</dbReference>
<proteinExistence type="predicted"/>
<dbReference type="Pfam" id="PF03807">
    <property type="entry name" value="F420_oxidored"/>
    <property type="match status" value="1"/>
</dbReference>
<keyword evidence="1" id="KW-0560">Oxidoreductase</keyword>
<dbReference type="SUPFAM" id="SSF51735">
    <property type="entry name" value="NAD(P)-binding Rossmann-fold domains"/>
    <property type="match status" value="1"/>
</dbReference>
<name>A0ABR5N591_BRECH</name>
<feature type="domain" description="Pyrroline-5-carboxylate reductase catalytic N-terminal" evidence="2">
    <location>
        <begin position="2"/>
        <end position="91"/>
    </location>
</feature>
<sequence length="186" mass="20920">MIAIIADGRWGRRIVHYVRERFPNEAVTWGVRSVALARELLMEETRVNVSSYTEAINAHRLIIVAMPFQDLLPWADVYAPWLNGKIVIDLSIPQTSEDRLLFGWRTSGSEELQKKLPKSRVVGAKSAGIHRNTRIEQGVPSAIYVTSDDEEAKCQVIELFGGAGYQIVDAGTLEENRAIDRMISVR</sequence>
<organism evidence="3 4">
    <name type="scientific">Brevibacillus choshinensis</name>
    <dbReference type="NCBI Taxonomy" id="54911"/>
    <lineage>
        <taxon>Bacteria</taxon>
        <taxon>Bacillati</taxon>
        <taxon>Bacillota</taxon>
        <taxon>Bacilli</taxon>
        <taxon>Bacillales</taxon>
        <taxon>Paenibacillaceae</taxon>
        <taxon>Brevibacillus</taxon>
    </lineage>
</organism>
<dbReference type="Gene3D" id="3.40.50.720">
    <property type="entry name" value="NAD(P)-binding Rossmann-like Domain"/>
    <property type="match status" value="1"/>
</dbReference>